<evidence type="ECO:0000256" key="1">
    <source>
        <dbReference type="ARBA" id="ARBA00022500"/>
    </source>
</evidence>
<evidence type="ECO:0000259" key="5">
    <source>
        <dbReference type="PROSITE" id="PS50111"/>
    </source>
</evidence>
<gene>
    <name evidence="6" type="ORF">OM074_06490</name>
</gene>
<keyword evidence="3" id="KW-0807">Transducer</keyword>
<feature type="transmembrane region" description="Helical" evidence="4">
    <location>
        <begin position="29"/>
        <end position="51"/>
    </location>
</feature>
<evidence type="ECO:0000256" key="3">
    <source>
        <dbReference type="PROSITE-ProRule" id="PRU00284"/>
    </source>
</evidence>
<evidence type="ECO:0000256" key="4">
    <source>
        <dbReference type="SAM" id="Phobius"/>
    </source>
</evidence>
<dbReference type="PROSITE" id="PS50111">
    <property type="entry name" value="CHEMOTAXIS_TRANSDUC_2"/>
    <property type="match status" value="1"/>
</dbReference>
<dbReference type="PANTHER" id="PTHR43531">
    <property type="entry name" value="PROTEIN ICFG"/>
    <property type="match status" value="1"/>
</dbReference>
<dbReference type="InterPro" id="IPR004090">
    <property type="entry name" value="Chemotax_Me-accpt_rcpt"/>
</dbReference>
<dbReference type="InterPro" id="IPR004089">
    <property type="entry name" value="MCPsignal_dom"/>
</dbReference>
<dbReference type="AlphaFoldDB" id="A0AAE3SJC8"/>
<comment type="caution">
    <text evidence="6">The sequence shown here is derived from an EMBL/GenBank/DDBJ whole genome shotgun (WGS) entry which is preliminary data.</text>
</comment>
<organism evidence="6 7">
    <name type="scientific">Plebeiibacterium marinum</name>
    <dbReference type="NCBI Taxonomy" id="2992111"/>
    <lineage>
        <taxon>Bacteria</taxon>
        <taxon>Pseudomonadati</taxon>
        <taxon>Bacteroidota</taxon>
        <taxon>Bacteroidia</taxon>
        <taxon>Marinilabiliales</taxon>
        <taxon>Marinilabiliaceae</taxon>
        <taxon>Plebeiibacterium</taxon>
    </lineage>
</organism>
<keyword evidence="1" id="KW-0145">Chemotaxis</keyword>
<protein>
    <submittedName>
        <fullName evidence="6">Methyl-accepting chemotaxis protein</fullName>
    </submittedName>
</protein>
<evidence type="ECO:0000256" key="2">
    <source>
        <dbReference type="ARBA" id="ARBA00029447"/>
    </source>
</evidence>
<evidence type="ECO:0000313" key="7">
    <source>
        <dbReference type="Proteomes" id="UP001207408"/>
    </source>
</evidence>
<dbReference type="SMART" id="SM00283">
    <property type="entry name" value="MA"/>
    <property type="match status" value="1"/>
</dbReference>
<sequence>MDIFTLGIWLIVFAGLLCWGLLRIAFKRTFVFFIGTVFLIVIDAVACFAFTVGQKGLIHLLWAVPVAISMILGSYYLLSLKVKAPIQHLTEVIRKMSEKDITINIDPKFTNEKYEIKAIVDSLQDLLCSNRILMQNLDKSSSELLNSSTQINSSTSAISSGASEQASGIEEISSSIQEMSANIQNNSNNAQDSENISKKANQQLQLSYKGVQEAVELVNRIYKQVEIVSQIAGQTNILALNASIEASKAGAAGKGFAVVANEVRNLAEQSTDSADRISQLTAQGVEKINQVMDEINNLNIETKKSIELVSEVSAASQEMNIGAGQVNSSIQELSKVVQENAASSEELSATADMLLSTAKKLSDIVNEYEFKETEIISISRNQRRKASKTA</sequence>
<proteinExistence type="inferred from homology"/>
<dbReference type="GO" id="GO:0004888">
    <property type="term" value="F:transmembrane signaling receptor activity"/>
    <property type="evidence" value="ECO:0007669"/>
    <property type="project" value="InterPro"/>
</dbReference>
<evidence type="ECO:0000313" key="6">
    <source>
        <dbReference type="EMBL" id="MCW3805268.1"/>
    </source>
</evidence>
<comment type="similarity">
    <text evidence="2">Belongs to the methyl-accepting chemotaxis (MCP) protein family.</text>
</comment>
<keyword evidence="4" id="KW-0812">Transmembrane</keyword>
<name>A0AAE3SJC8_9BACT</name>
<keyword evidence="4" id="KW-1133">Transmembrane helix</keyword>
<dbReference type="GO" id="GO:0006935">
    <property type="term" value="P:chemotaxis"/>
    <property type="evidence" value="ECO:0007669"/>
    <property type="project" value="UniProtKB-KW"/>
</dbReference>
<keyword evidence="7" id="KW-1185">Reference proteome</keyword>
<reference evidence="6" key="1">
    <citation type="submission" date="2022-10" db="EMBL/GenBank/DDBJ databases">
        <authorList>
            <person name="Yu W.X."/>
        </authorList>
    </citation>
    <scope>NUCLEOTIDE SEQUENCE</scope>
    <source>
        <strain evidence="6">D04</strain>
    </source>
</reference>
<dbReference type="PANTHER" id="PTHR43531:SF11">
    <property type="entry name" value="METHYL-ACCEPTING CHEMOTAXIS PROTEIN 3"/>
    <property type="match status" value="1"/>
</dbReference>
<dbReference type="Gene3D" id="1.10.287.950">
    <property type="entry name" value="Methyl-accepting chemotaxis protein"/>
    <property type="match status" value="1"/>
</dbReference>
<dbReference type="RefSeq" id="WP_301198588.1">
    <property type="nucleotide sequence ID" value="NZ_JAPDPI010000009.1"/>
</dbReference>
<feature type="transmembrane region" description="Helical" evidence="4">
    <location>
        <begin position="6"/>
        <end position="22"/>
    </location>
</feature>
<dbReference type="InterPro" id="IPR051310">
    <property type="entry name" value="MCP_chemotaxis"/>
</dbReference>
<dbReference type="SUPFAM" id="SSF58104">
    <property type="entry name" value="Methyl-accepting chemotaxis protein (MCP) signaling domain"/>
    <property type="match status" value="1"/>
</dbReference>
<dbReference type="Pfam" id="PF00015">
    <property type="entry name" value="MCPsignal"/>
    <property type="match status" value="1"/>
</dbReference>
<dbReference type="Proteomes" id="UP001207408">
    <property type="component" value="Unassembled WGS sequence"/>
</dbReference>
<dbReference type="EMBL" id="JAPDPI010000009">
    <property type="protein sequence ID" value="MCW3805268.1"/>
    <property type="molecule type" value="Genomic_DNA"/>
</dbReference>
<keyword evidence="4" id="KW-0472">Membrane</keyword>
<feature type="domain" description="Methyl-accepting transducer" evidence="5">
    <location>
        <begin position="140"/>
        <end position="355"/>
    </location>
</feature>
<dbReference type="PRINTS" id="PR00260">
    <property type="entry name" value="CHEMTRNSDUCR"/>
</dbReference>
<feature type="transmembrane region" description="Helical" evidence="4">
    <location>
        <begin position="57"/>
        <end position="78"/>
    </location>
</feature>
<dbReference type="GO" id="GO:0005886">
    <property type="term" value="C:plasma membrane"/>
    <property type="evidence" value="ECO:0007669"/>
    <property type="project" value="TreeGrafter"/>
</dbReference>
<dbReference type="GO" id="GO:0007165">
    <property type="term" value="P:signal transduction"/>
    <property type="evidence" value="ECO:0007669"/>
    <property type="project" value="UniProtKB-KW"/>
</dbReference>
<accession>A0AAE3SJC8</accession>